<accession>A0AAW8JUD4</accession>
<dbReference type="RefSeq" id="WP_308957453.1">
    <property type="nucleotide sequence ID" value="NZ_JAVICY010000053.1"/>
</dbReference>
<evidence type="ECO:0000313" key="2">
    <source>
        <dbReference type="Proteomes" id="UP001243195"/>
    </source>
</evidence>
<sequence>MINKHLKENQIQQRKLIKGLIIRYGEIPFVLKAVFICRAVEQKWTKEEIDQVLNEACGDGYKNFIGVLRSYSDKHHKNK</sequence>
<name>A0AAW8JUD4_9GAMM</name>
<dbReference type="Proteomes" id="UP001243195">
    <property type="component" value="Unassembled WGS sequence"/>
</dbReference>
<evidence type="ECO:0000313" key="1">
    <source>
        <dbReference type="EMBL" id="MDQ9073594.1"/>
    </source>
</evidence>
<protein>
    <submittedName>
        <fullName evidence="1">Uncharacterized protein</fullName>
    </submittedName>
</protein>
<comment type="caution">
    <text evidence="1">The sequence shown here is derived from an EMBL/GenBank/DDBJ whole genome shotgun (WGS) entry which is preliminary data.</text>
</comment>
<dbReference type="EMBL" id="JAVIDA010000051">
    <property type="protein sequence ID" value="MDQ9073594.1"/>
    <property type="molecule type" value="Genomic_DNA"/>
</dbReference>
<dbReference type="AlphaFoldDB" id="A0AAW8JUD4"/>
<proteinExistence type="predicted"/>
<gene>
    <name evidence="1" type="ORF">RFH51_19335</name>
</gene>
<organism evidence="1 2">
    <name type="scientific">Acinetobacter gerneri</name>
    <dbReference type="NCBI Taxonomy" id="202952"/>
    <lineage>
        <taxon>Bacteria</taxon>
        <taxon>Pseudomonadati</taxon>
        <taxon>Pseudomonadota</taxon>
        <taxon>Gammaproteobacteria</taxon>
        <taxon>Moraxellales</taxon>
        <taxon>Moraxellaceae</taxon>
        <taxon>Acinetobacter</taxon>
    </lineage>
</organism>
<reference evidence="1" key="1">
    <citation type="submission" date="2023-08" db="EMBL/GenBank/DDBJ databases">
        <title>Emergence of clinically-relevant ST2 carbapenem-resistant Acinetobacter baumannii strains in hospital sewages in Zhejiang, East of China.</title>
        <authorList>
            <person name="Kaichao C."/>
            <person name="Zhang R."/>
        </authorList>
    </citation>
    <scope>NUCLEOTIDE SEQUENCE</scope>
    <source>
        <strain evidence="1">M-SY-60</strain>
    </source>
</reference>